<feature type="region of interest" description="Disordered" evidence="1">
    <location>
        <begin position="87"/>
        <end position="106"/>
    </location>
</feature>
<reference evidence="2" key="2">
    <citation type="submission" date="2015-06" db="EMBL/GenBank/DDBJ databases">
        <authorList>
            <person name="Radhakrishnan R."/>
            <person name="Underwood A."/>
            <person name="Al-Shahib A."/>
        </authorList>
    </citation>
    <scope>NUCLEOTIDE SEQUENCE</scope>
    <source>
        <strain evidence="2">P19_London_7_VIM_2_05_10</strain>
    </source>
</reference>
<dbReference type="EMBL" id="QORE01000217">
    <property type="protein sequence ID" value="RCI75181.1"/>
    <property type="molecule type" value="Genomic_DNA"/>
</dbReference>
<accession>A0A1S1C427</accession>
<dbReference type="EMBL" id="WXZT01000003">
    <property type="protein sequence ID" value="MZZ11627.1"/>
    <property type="molecule type" value="Genomic_DNA"/>
</dbReference>
<reference evidence="6 10" key="6">
    <citation type="submission" date="2019-01" db="EMBL/GenBank/DDBJ databases">
        <title>The Pseudomonas aeruginosa pan-genome provides new insights on its population structure, horizontal gene transfer and pathogenicity.</title>
        <authorList>
            <person name="Freschi L."/>
            <person name="Vincent A.T."/>
            <person name="Jeukens J."/>
            <person name="Emond-Rheault J.-G."/>
            <person name="Kukavica-Ibrulj I."/>
            <person name="Dupont M.-J."/>
            <person name="Charette S.J."/>
            <person name="Boyle B."/>
            <person name="Levesque R.C."/>
        </authorList>
    </citation>
    <scope>NUCLEOTIDE SEQUENCE [LARGE SCALE GENOMIC DNA]</scope>
    <source>
        <strain evidence="6 10">PA-W36</strain>
    </source>
</reference>
<name>A0A0C7D3E9_PSEAI</name>
<comment type="caution">
    <text evidence="4">The sequence shown here is derived from an EMBL/GenBank/DDBJ whole genome shotgun (WGS) entry which is preliminary data.</text>
</comment>
<evidence type="ECO:0000313" key="6">
    <source>
        <dbReference type="EMBL" id="RPM12255.1"/>
    </source>
</evidence>
<reference evidence="4 8" key="3">
    <citation type="submission" date="2017-05" db="EMBL/GenBank/DDBJ databases">
        <authorList>
            <person name="Song R."/>
            <person name="Chenine A.L."/>
            <person name="Ruprecht R.M."/>
        </authorList>
    </citation>
    <scope>NUCLEOTIDE SEQUENCE [LARGE SCALE GENOMIC DNA]</scope>
    <source>
        <strain evidence="4 8">S567_C10_BS</strain>
    </source>
</reference>
<evidence type="ECO:0000313" key="8">
    <source>
        <dbReference type="Proteomes" id="UP000194857"/>
    </source>
</evidence>
<dbReference type="Proteomes" id="UP000253594">
    <property type="component" value="Unassembled WGS sequence"/>
</dbReference>
<reference evidence="6 10" key="4">
    <citation type="submission" date="2017-08" db="EMBL/GenBank/DDBJ databases">
        <authorList>
            <person name="Feschi L."/>
            <person name="Jeukens J."/>
            <person name="Emond-Rheault J.-G."/>
            <person name="Kukavica-Ibrulj I."/>
            <person name="Boyle B."/>
            <person name="Levesque R.C."/>
        </authorList>
    </citation>
    <scope>NUCLEOTIDE SEQUENCE [LARGE SCALE GENOMIC DNA]</scope>
    <source>
        <strain evidence="6 10">PA-W36</strain>
    </source>
</reference>
<reference evidence="5 9" key="5">
    <citation type="submission" date="2018-07" db="EMBL/GenBank/DDBJ databases">
        <title>Mechanisms of high-level aminoglycoside resistance among Gram-negative pathogens in Brazil.</title>
        <authorList>
            <person name="Ballaben A.S."/>
            <person name="Darini A.L.C."/>
            <person name="Doi Y."/>
        </authorList>
    </citation>
    <scope>NUCLEOTIDE SEQUENCE [LARGE SCALE GENOMIC DNA]</scope>
    <source>
        <strain evidence="5 9">B2-305</strain>
    </source>
</reference>
<dbReference type="AlphaFoldDB" id="A0A0C7D3E9"/>
<dbReference type="OMA" id="PRDAYMA"/>
<evidence type="ECO:0000313" key="9">
    <source>
        <dbReference type="Proteomes" id="UP000253594"/>
    </source>
</evidence>
<gene>
    <name evidence="4" type="ORF">CAZ10_06380</name>
    <name evidence="5" type="ORF">DT376_08980</name>
    <name evidence="3" type="ORF">GUL26_05175</name>
    <name evidence="6" type="ORF">IPC1295_20395</name>
    <name evidence="2" type="ORF">PAERUG_P19_London_7_VIM_2_05_10_06059</name>
</gene>
<feature type="region of interest" description="Disordered" evidence="1">
    <location>
        <begin position="162"/>
        <end position="186"/>
    </location>
</feature>
<reference evidence="7" key="1">
    <citation type="submission" date="2015-06" db="EMBL/GenBank/DDBJ databases">
        <authorList>
            <person name="Radhakrishnan Rajesh"/>
            <person name="Underwood Anthony"/>
            <person name="Al-Shahib Ali"/>
        </authorList>
    </citation>
    <scope>NUCLEOTIDE SEQUENCE [LARGE SCALE GENOMIC DNA]</scope>
    <source>
        <strain evidence="7">P19_London_7_VIM_2_05_10</strain>
    </source>
</reference>
<dbReference type="RefSeq" id="WP_003081987.1">
    <property type="nucleotide sequence ID" value="NZ_AP014839.1"/>
</dbReference>
<evidence type="ECO:0000313" key="2">
    <source>
        <dbReference type="EMBL" id="CRP93445.1"/>
    </source>
</evidence>
<dbReference type="Proteomes" id="UP000194857">
    <property type="component" value="Unassembled WGS sequence"/>
</dbReference>
<evidence type="ECO:0000313" key="4">
    <source>
        <dbReference type="EMBL" id="OTI63843.1"/>
    </source>
</evidence>
<evidence type="ECO:0000313" key="7">
    <source>
        <dbReference type="Proteomes" id="UP000045039"/>
    </source>
</evidence>
<evidence type="ECO:0000313" key="10">
    <source>
        <dbReference type="Proteomes" id="UP000284767"/>
    </source>
</evidence>
<dbReference type="Proteomes" id="UP000284767">
    <property type="component" value="Unassembled WGS sequence"/>
</dbReference>
<proteinExistence type="predicted"/>
<organism evidence="4 8">
    <name type="scientific">Pseudomonas aeruginosa</name>
    <dbReference type="NCBI Taxonomy" id="287"/>
    <lineage>
        <taxon>Bacteria</taxon>
        <taxon>Pseudomonadati</taxon>
        <taxon>Pseudomonadota</taxon>
        <taxon>Gammaproteobacteria</taxon>
        <taxon>Pseudomonadales</taxon>
        <taxon>Pseudomonadaceae</taxon>
        <taxon>Pseudomonas</taxon>
    </lineage>
</organism>
<sequence length="186" mass="19537">MSRFEIAFSGQLVAGARPEVVKANLAKLFQADAQRIELLFSGRRVVIKNNLDAASAEKYRSVLERAGAIAVVAEMEVEEVVMAPPPAQTTPVEAPQTRAATGTSAPAGRLQVAPRDGYMAAFAEVDAPDFGLAPVGADLQDAKAEAEAPKLDLSRFSVAPVGSDMGQARSEPAAPAPDTSHLRLQD</sequence>
<dbReference type="Proteomes" id="UP000045039">
    <property type="component" value="Unassembled WGS sequence"/>
</dbReference>
<dbReference type="SMR" id="A0A0C7D3E9"/>
<accession>A0A0C7D3E9</accession>
<evidence type="ECO:0000313" key="3">
    <source>
        <dbReference type="EMBL" id="MZZ11627.1"/>
    </source>
</evidence>
<evidence type="ECO:0000313" key="5">
    <source>
        <dbReference type="EMBL" id="RCI75181.1"/>
    </source>
</evidence>
<dbReference type="EMBL" id="NFFZ01000003">
    <property type="protein sequence ID" value="OTI63843.1"/>
    <property type="molecule type" value="Genomic_DNA"/>
</dbReference>
<dbReference type="EMBL" id="NSNE01000012">
    <property type="protein sequence ID" value="RPM12255.1"/>
    <property type="molecule type" value="Genomic_DNA"/>
</dbReference>
<evidence type="ECO:0000256" key="1">
    <source>
        <dbReference type="SAM" id="MobiDB-lite"/>
    </source>
</evidence>
<dbReference type="EMBL" id="CVVU01000256">
    <property type="protein sequence ID" value="CRP93445.1"/>
    <property type="molecule type" value="Genomic_DNA"/>
</dbReference>
<dbReference type="Proteomes" id="UP000644192">
    <property type="component" value="Unassembled WGS sequence"/>
</dbReference>
<reference evidence="3" key="7">
    <citation type="submission" date="2020-01" db="EMBL/GenBank/DDBJ databases">
        <title>Bacteria Cultured from War Wounds Associated with the Conflict in Eastern Ukraine.</title>
        <authorList>
            <person name="Snesrud E."/>
            <person name="Galac M.R."/>
            <person name="Mc Gann P."/>
            <person name="Valentine K."/>
            <person name="Viacheslav K."/>
        </authorList>
    </citation>
    <scope>NUCLEOTIDE SEQUENCE</scope>
    <source>
        <strain evidence="3">VNMU148</strain>
    </source>
</reference>
<protein>
    <submittedName>
        <fullName evidence="4">Uncharacterized protein</fullName>
    </submittedName>
</protein>